<organism evidence="4 5">
    <name type="scientific">Leisingera aquaemixtae</name>
    <dbReference type="NCBI Taxonomy" id="1396826"/>
    <lineage>
        <taxon>Bacteria</taxon>
        <taxon>Pseudomonadati</taxon>
        <taxon>Pseudomonadota</taxon>
        <taxon>Alphaproteobacteria</taxon>
        <taxon>Rhodobacterales</taxon>
        <taxon>Roseobacteraceae</taxon>
        <taxon>Leisingera</taxon>
    </lineage>
</organism>
<dbReference type="InterPro" id="IPR009197">
    <property type="entry name" value="MlrC"/>
</dbReference>
<keyword evidence="1" id="KW-0645">Protease</keyword>
<evidence type="ECO:0000313" key="5">
    <source>
        <dbReference type="Proteomes" id="UP000051326"/>
    </source>
</evidence>
<feature type="domain" description="Microcystin LR degradation protein MlrC C-terminal" evidence="2">
    <location>
        <begin position="306"/>
        <end position="487"/>
    </location>
</feature>
<dbReference type="AlphaFoldDB" id="A0A0P1HB54"/>
<dbReference type="Pfam" id="PF07171">
    <property type="entry name" value="MlrC_C"/>
    <property type="match status" value="1"/>
</dbReference>
<dbReference type="InterPro" id="IPR010799">
    <property type="entry name" value="MlrC_C"/>
</dbReference>
<dbReference type="Proteomes" id="UP000051326">
    <property type="component" value="Unassembled WGS sequence"/>
</dbReference>
<reference evidence="4 5" key="1">
    <citation type="submission" date="2015-09" db="EMBL/GenBank/DDBJ databases">
        <authorList>
            <consortium name="Swine Surveillance"/>
        </authorList>
    </citation>
    <scope>NUCLEOTIDE SEQUENCE [LARGE SCALE GENOMIC DNA]</scope>
    <source>
        <strain evidence="4 5">CECT 8399</strain>
    </source>
</reference>
<dbReference type="InterPro" id="IPR015995">
    <property type="entry name" value="MlrC_N"/>
</dbReference>
<dbReference type="EMBL" id="CYSR01000029">
    <property type="protein sequence ID" value="CUI00603.1"/>
    <property type="molecule type" value="Genomic_DNA"/>
</dbReference>
<comment type="cofactor">
    <cofactor evidence="1">
        <name>Zn(2+)</name>
        <dbReference type="ChEBI" id="CHEBI:29105"/>
    </cofactor>
    <text evidence="1">Binds 1 zinc ion per subunit.</text>
</comment>
<evidence type="ECO:0000313" key="4">
    <source>
        <dbReference type="EMBL" id="CUI00603.1"/>
    </source>
</evidence>
<evidence type="ECO:0000259" key="2">
    <source>
        <dbReference type="Pfam" id="PF07171"/>
    </source>
</evidence>
<evidence type="ECO:0000259" key="3">
    <source>
        <dbReference type="Pfam" id="PF07364"/>
    </source>
</evidence>
<feature type="domain" description="Microcystin LR degradation protein MlrC N-terminal" evidence="3">
    <location>
        <begin position="7"/>
        <end position="294"/>
    </location>
</feature>
<evidence type="ECO:0000256" key="1">
    <source>
        <dbReference type="PIRNR" id="PIRNR012702"/>
    </source>
</evidence>
<dbReference type="Pfam" id="PF07364">
    <property type="entry name" value="DUF1485"/>
    <property type="match status" value="1"/>
</dbReference>
<comment type="function">
    <text evidence="1">Involved in peptidolytic degradation of cyclic heptapeptide hepatotoxin microcystin (MC).</text>
</comment>
<protein>
    <recommendedName>
        <fullName evidence="1">Microcystinase C</fullName>
        <shortName evidence="1">MlrC</shortName>
    </recommendedName>
</protein>
<comment type="similarity">
    <text evidence="1">Belongs to the peptidase M81 family.</text>
</comment>
<sequence length="499" mass="52024">MRQSKPRIAIAGFQHETNCFGTTKAGLAEFEMADSWPAMLRGAEVIAETRGMNLPIAGFAKAAEDAGMELAPVLWCAAEPSAHVTDHAFDTICGMILDGLRTAGPLDGIFLDLHGAMVTESHPDGEGEILRRLRAWAGPGLPIAVSLDLHANISAALVELADYIAIYRTYPHLDMAETGGRCVPVLQHLLAGGRLHKAFRQMDCLIPLHAQYTGATPGRELYAALPPLAQAGVLADIALGFTAADYPDTRPSCVAYAGTPGAAAQAADHIAKLFARLEPHAHHPMLTPEQAAEIACQPRTGKPVVLADVQDNPGAGGTSDTTGLLAALAQAGAQGVLMGLFHDPAAAAAAHEAGQGGLFRAALGGRSGAAGDQPFEAEFQVLALGDGRCRYSGEMYGGGVAALGPTAVLRLMGTGADITLVVTSLRNQCLDLAHFTHIGLDPAAYSTICVKSTAHFRADFEPIASAVYPVAAPGVFPCDLGTFPYNNLHPDVRTTPARS</sequence>
<dbReference type="RefSeq" id="WP_058286672.1">
    <property type="nucleotide sequence ID" value="NZ_CYSR01000029.1"/>
</dbReference>
<dbReference type="PIRSF" id="PIRSF012702">
    <property type="entry name" value="UCP012702"/>
    <property type="match status" value="1"/>
</dbReference>
<dbReference type="GO" id="GO:0006508">
    <property type="term" value="P:proteolysis"/>
    <property type="evidence" value="ECO:0007669"/>
    <property type="project" value="UniProtKB-KW"/>
</dbReference>
<gene>
    <name evidence="4" type="ORF">PHA8399_02735</name>
</gene>
<dbReference type="STRING" id="1396826.PHA8399_02735"/>
<proteinExistence type="inferred from homology"/>
<keyword evidence="1" id="KW-0378">Hydrolase</keyword>
<accession>A0A0P1HB54</accession>
<keyword evidence="1" id="KW-0479">Metal-binding</keyword>
<name>A0A0P1HB54_9RHOB</name>
<dbReference type="GO" id="GO:0046872">
    <property type="term" value="F:metal ion binding"/>
    <property type="evidence" value="ECO:0007669"/>
    <property type="project" value="UniProtKB-KW"/>
</dbReference>
<dbReference type="GO" id="GO:0008237">
    <property type="term" value="F:metallopeptidase activity"/>
    <property type="evidence" value="ECO:0007669"/>
    <property type="project" value="UniProtKB-KW"/>
</dbReference>
<keyword evidence="1" id="KW-0482">Metalloprotease</keyword>